<comment type="subunit">
    <text evidence="10">Interacts with by SSK1.</text>
</comment>
<feature type="domain" description="Protein kinase" evidence="14">
    <location>
        <begin position="1061"/>
        <end position="1330"/>
    </location>
</feature>
<feature type="compositionally biased region" description="Polar residues" evidence="13">
    <location>
        <begin position="1341"/>
        <end position="1363"/>
    </location>
</feature>
<dbReference type="GO" id="GO:0038066">
    <property type="term" value="P:p38MAPK cascade"/>
    <property type="evidence" value="ECO:0007669"/>
    <property type="project" value="UniProtKB-UniRule"/>
</dbReference>
<dbReference type="InterPro" id="IPR017240">
    <property type="entry name" value="MAPKKK_Ssk2/Ssk22"/>
</dbReference>
<dbReference type="InterPro" id="IPR011009">
    <property type="entry name" value="Kinase-like_dom_sf"/>
</dbReference>
<dbReference type="GO" id="GO:0005524">
    <property type="term" value="F:ATP binding"/>
    <property type="evidence" value="ECO:0007669"/>
    <property type="project" value="UniProtKB-UniRule"/>
</dbReference>
<evidence type="ECO:0000256" key="4">
    <source>
        <dbReference type="ARBA" id="ARBA00022741"/>
    </source>
</evidence>
<protein>
    <recommendedName>
        <fullName evidence="11">MAP kinase kinase kinase</fullName>
        <ecNumber evidence="11">2.7.11.-</ecNumber>
    </recommendedName>
</protein>
<evidence type="ECO:0000256" key="9">
    <source>
        <dbReference type="ARBA" id="ARBA00056158"/>
    </source>
</evidence>
<feature type="region of interest" description="Disordered" evidence="13">
    <location>
        <begin position="175"/>
        <end position="243"/>
    </location>
</feature>
<evidence type="ECO:0000256" key="1">
    <source>
        <dbReference type="ARBA" id="ARBA00006529"/>
    </source>
</evidence>
<dbReference type="PROSITE" id="PS00107">
    <property type="entry name" value="PROTEIN_KINASE_ATP"/>
    <property type="match status" value="1"/>
</dbReference>
<evidence type="ECO:0000256" key="12">
    <source>
        <dbReference type="PROSITE-ProRule" id="PRU10141"/>
    </source>
</evidence>
<evidence type="ECO:0000256" key="11">
    <source>
        <dbReference type="PIRNR" id="PIRNR037579"/>
    </source>
</evidence>
<evidence type="ECO:0000256" key="5">
    <source>
        <dbReference type="ARBA" id="ARBA00022777"/>
    </source>
</evidence>
<dbReference type="GO" id="GO:0051403">
    <property type="term" value="P:stress-activated MAPK cascade"/>
    <property type="evidence" value="ECO:0007669"/>
    <property type="project" value="InterPro"/>
</dbReference>
<evidence type="ECO:0000313" key="15">
    <source>
        <dbReference type="EMBL" id="EON96875.1"/>
    </source>
</evidence>
<dbReference type="GO" id="GO:0004709">
    <property type="term" value="F:MAP kinase kinase kinase activity"/>
    <property type="evidence" value="ECO:0007669"/>
    <property type="project" value="UniProtKB-UniRule"/>
</dbReference>
<dbReference type="PIRSF" id="PIRSF037579">
    <property type="entry name" value="MAPKKK_SSK22"/>
    <property type="match status" value="1"/>
</dbReference>
<dbReference type="GeneID" id="19328384"/>
<gene>
    <name evidence="15" type="ORF">UCRPA7_7609</name>
</gene>
<dbReference type="InterPro" id="IPR050538">
    <property type="entry name" value="MAP_kinase_kinase_kinase"/>
</dbReference>
<evidence type="ECO:0000256" key="7">
    <source>
        <dbReference type="ARBA" id="ARBA00047919"/>
    </source>
</evidence>
<keyword evidence="4 11" id="KW-0547">Nucleotide-binding</keyword>
<dbReference type="EMBL" id="KB933309">
    <property type="protein sequence ID" value="EON96875.1"/>
    <property type="molecule type" value="Genomic_DNA"/>
</dbReference>
<dbReference type="PANTHER" id="PTHR48016">
    <property type="entry name" value="MAP KINASE KINASE KINASE SSK2-RELATED-RELATED"/>
    <property type="match status" value="1"/>
</dbReference>
<reference evidence="16" key="1">
    <citation type="journal article" date="2013" name="Genome Announc.">
        <title>Draft genome sequence of the ascomycete Phaeoacremonium aleophilum strain UCR-PA7, a causal agent of the esca disease complex in grapevines.</title>
        <authorList>
            <person name="Blanco-Ulate B."/>
            <person name="Rolshausen P."/>
            <person name="Cantu D."/>
        </authorList>
    </citation>
    <scope>NUCLEOTIDE SEQUENCE [LARGE SCALE GENOMIC DNA]</scope>
    <source>
        <strain evidence="16">UCR-PA7</strain>
    </source>
</reference>
<dbReference type="Proteomes" id="UP000014074">
    <property type="component" value="Unassembled WGS sequence"/>
</dbReference>
<proteinExistence type="inferred from homology"/>
<dbReference type="CDD" id="cd06626">
    <property type="entry name" value="STKc_MEKK4"/>
    <property type="match status" value="1"/>
</dbReference>
<dbReference type="RefSeq" id="XP_007918328.1">
    <property type="nucleotide sequence ID" value="XM_007920137.1"/>
</dbReference>
<dbReference type="EC" id="2.7.11.-" evidence="11"/>
<dbReference type="InterPro" id="IPR008271">
    <property type="entry name" value="Ser/Thr_kinase_AS"/>
</dbReference>
<dbReference type="PROSITE" id="PS50011">
    <property type="entry name" value="PROTEIN_KINASE_DOM"/>
    <property type="match status" value="1"/>
</dbReference>
<dbReference type="Pfam" id="PF00069">
    <property type="entry name" value="Pkinase"/>
    <property type="match status" value="1"/>
</dbReference>
<sequence length="1371" mass="154823">MATETSPRAVRFSQGEDDQVRPDKGKSIYRPHAITIDSGESGSSGDSHPDQNGIDALERQDELGSLVRYADASSHSSSMSSLVPNSLVNGAGSRHRAATAEATPVYTNGASTRPQRPTGPARTPSNTYQPQRRPAQQGPSYINTNSDHRSTSRPRAIGTSTFARQERAYVQRLRQTDAQQQDYNFPDGYSYPVDDRDPDSDSEGETPSSEAPFGNEQEDDSRNLFQPNEDVEPTDEDVRDPDSRERLEWHGMLAAVLTGDVVRQEKKRLIGSSEQEIGKTAQKAELWLGIRSRICGRHLAVQRRMVEEARGTLDRTIDDIINFTIAGESEAGKPPIDQVRDVVQKIEKVETLYPSRASLLAAHKSASSVLFQEACDTVLAWYNINELIRTELFVLRSWVGNDELDFLRTKERSPVGNGISDESSFLDKLLKEDGLKSLHDHIEEESMGKSYRKSMLKAITTTIVKAKETLIMNHEAFQKRHLPPYMEDLLTLISFPSRLIEEIIKVRLAYAKKMKESAQQNPMLQDQMISQFQVLLNLAISIKLEYLEIFQPEPGWELPPCIDEAFDQVVLDALKYYFKMLNWKLNGNKNTFKEAELLFQEWGFINYIGSHLHHGDVEVAEQFSNLTFKAFNRLSLTFERELQRRPKESAFEMSRRYKQILDSVRVRQRMLQRFSRQLSENYENATDFSVAFGPEKLDDLYARLAESGHFQVYTGSLEHEGVILVASPALQGRPEEIQSIIGTASYEHISEDPTDPYILIIKAENAPSWYGPQISLTVREEPLDLKLGHIRLVAGGSQVRLVNAKKTFLDLIDTQLDVVVEQRSNLKRVNQRLMDIRKVAYRLSNTFMDSVETIRSQTQGLAVQDLIQTCFVFATEFGQRSLLYMDSNRRQMNNIKLTKLALDWVSFICDDCVSSDRKTFRWAVLALEFAMGMTRGRHILALGDDEYAKLRAKVAGCMSLLISHFDIMGARSSVAAQAERQRVEALMGQFKRLDKGKIVDDHEASLFVLEHRLEELSRIDDARKQILAERSALGRVLEASNEVDRSLAYLSSTATNFTMRWQQGHFVGGGTFGNVYAAMNLDTGHLMAVKEIRLQDPKLIPTIATQIKDEMRVLESVDHPNVVSYYGIEVHRDRVYIFMEFCSGGSLANLLEHGRIEDEQVIMVYALQLLEGLAYLHEVKICHRDIKPENILLDHNGIIKYVDFGAAKVIARQGRTLVQDLTSTKPNKSMTGTPMYMSPEVIKGENPGHFGAVDVWSLGCVILEMATGRRPWANLDNEWAIMYNIAQGNPPQLPTTDQLSPEGIDFLKRCFVRDSTKRATAVELLQHEWIMTIRNRVVEPSTPSDTSSSAQNTPNTASASSRGSFGVDGFY</sequence>
<feature type="region of interest" description="Disordered" evidence="13">
    <location>
        <begin position="1"/>
        <end position="163"/>
    </location>
</feature>
<dbReference type="PROSITE" id="PS00108">
    <property type="entry name" value="PROTEIN_KINASE_ST"/>
    <property type="match status" value="1"/>
</dbReference>
<dbReference type="GO" id="GO:0106310">
    <property type="term" value="F:protein serine kinase activity"/>
    <property type="evidence" value="ECO:0007669"/>
    <property type="project" value="RHEA"/>
</dbReference>
<dbReference type="FunFam" id="1.10.510.10:FF:000482">
    <property type="entry name" value="MAP kinase kinase kinase"/>
    <property type="match status" value="1"/>
</dbReference>
<evidence type="ECO:0000256" key="8">
    <source>
        <dbReference type="ARBA" id="ARBA00048130"/>
    </source>
</evidence>
<evidence type="ECO:0000256" key="3">
    <source>
        <dbReference type="ARBA" id="ARBA00022679"/>
    </source>
</evidence>
<comment type="catalytic activity">
    <reaction evidence="7">
        <text>L-threonyl-[protein] + ATP = O-phospho-L-threonyl-[protein] + ADP + H(+)</text>
        <dbReference type="Rhea" id="RHEA:46608"/>
        <dbReference type="Rhea" id="RHEA-COMP:11060"/>
        <dbReference type="Rhea" id="RHEA-COMP:11605"/>
        <dbReference type="ChEBI" id="CHEBI:15378"/>
        <dbReference type="ChEBI" id="CHEBI:30013"/>
        <dbReference type="ChEBI" id="CHEBI:30616"/>
        <dbReference type="ChEBI" id="CHEBI:61977"/>
        <dbReference type="ChEBI" id="CHEBI:456216"/>
        <dbReference type="EC" id="2.7.11.24"/>
    </reaction>
    <physiologicalReaction direction="left-to-right" evidence="7">
        <dbReference type="Rhea" id="RHEA:46609"/>
    </physiologicalReaction>
</comment>
<dbReference type="KEGG" id="tmn:UCRPA7_7609"/>
<dbReference type="HOGENOM" id="CLU_001999_2_0_1"/>
<keyword evidence="5 11" id="KW-0418">Kinase</keyword>
<evidence type="ECO:0000256" key="2">
    <source>
        <dbReference type="ARBA" id="ARBA00022527"/>
    </source>
</evidence>
<evidence type="ECO:0000256" key="10">
    <source>
        <dbReference type="ARBA" id="ARBA00065095"/>
    </source>
</evidence>
<evidence type="ECO:0000313" key="16">
    <source>
        <dbReference type="Proteomes" id="UP000014074"/>
    </source>
</evidence>
<comment type="similarity">
    <text evidence="1 11">Belongs to the protein kinase superfamily. STE Ser/Thr protein kinase family. MAP kinase kinase kinase subfamily.</text>
</comment>
<evidence type="ECO:0000256" key="13">
    <source>
        <dbReference type="SAM" id="MobiDB-lite"/>
    </source>
</evidence>
<feature type="binding site" evidence="12">
    <location>
        <position position="1090"/>
    </location>
    <ligand>
        <name>ATP</name>
        <dbReference type="ChEBI" id="CHEBI:30616"/>
    </ligand>
</feature>
<dbReference type="SUPFAM" id="SSF56112">
    <property type="entry name" value="Protein kinase-like (PK-like)"/>
    <property type="match status" value="1"/>
</dbReference>
<dbReference type="SMART" id="SM00220">
    <property type="entry name" value="S_TKc"/>
    <property type="match status" value="1"/>
</dbReference>
<evidence type="ECO:0000256" key="6">
    <source>
        <dbReference type="ARBA" id="ARBA00022840"/>
    </source>
</evidence>
<feature type="region of interest" description="Disordered" evidence="13">
    <location>
        <begin position="1340"/>
        <end position="1371"/>
    </location>
</feature>
<feature type="compositionally biased region" description="Acidic residues" evidence="13">
    <location>
        <begin position="229"/>
        <end position="239"/>
    </location>
</feature>
<feature type="compositionally biased region" description="Low complexity" evidence="13">
    <location>
        <begin position="37"/>
        <end position="46"/>
    </location>
</feature>
<feature type="compositionally biased region" description="Polar residues" evidence="13">
    <location>
        <begin position="105"/>
        <end position="115"/>
    </location>
</feature>
<dbReference type="GO" id="GO:0005737">
    <property type="term" value="C:cytoplasm"/>
    <property type="evidence" value="ECO:0007669"/>
    <property type="project" value="InterPro"/>
</dbReference>
<name>R8BC51_PHAM7</name>
<accession>R8BC51</accession>
<dbReference type="InterPro" id="IPR017441">
    <property type="entry name" value="Protein_kinase_ATP_BS"/>
</dbReference>
<keyword evidence="6 11" id="KW-0067">ATP-binding</keyword>
<dbReference type="OrthoDB" id="1043025at2759"/>
<organism evidence="15 16">
    <name type="scientific">Phaeoacremonium minimum (strain UCR-PA7)</name>
    <name type="common">Esca disease fungus</name>
    <name type="synonym">Togninia minima</name>
    <dbReference type="NCBI Taxonomy" id="1286976"/>
    <lineage>
        <taxon>Eukaryota</taxon>
        <taxon>Fungi</taxon>
        <taxon>Dikarya</taxon>
        <taxon>Ascomycota</taxon>
        <taxon>Pezizomycotina</taxon>
        <taxon>Sordariomycetes</taxon>
        <taxon>Sordariomycetidae</taxon>
        <taxon>Togniniales</taxon>
        <taxon>Togniniaceae</taxon>
        <taxon>Phaeoacremonium</taxon>
    </lineage>
</organism>
<evidence type="ECO:0000259" key="14">
    <source>
        <dbReference type="PROSITE" id="PS50011"/>
    </source>
</evidence>
<comment type="catalytic activity">
    <reaction evidence="8">
        <text>L-seryl-[protein] + ATP = O-phospho-L-seryl-[protein] + ADP + H(+)</text>
        <dbReference type="Rhea" id="RHEA:17989"/>
        <dbReference type="Rhea" id="RHEA-COMP:9863"/>
        <dbReference type="Rhea" id="RHEA-COMP:11604"/>
        <dbReference type="ChEBI" id="CHEBI:15378"/>
        <dbReference type="ChEBI" id="CHEBI:29999"/>
        <dbReference type="ChEBI" id="CHEBI:30616"/>
        <dbReference type="ChEBI" id="CHEBI:83421"/>
        <dbReference type="ChEBI" id="CHEBI:456216"/>
        <dbReference type="EC" id="2.7.11.24"/>
    </reaction>
    <physiologicalReaction direction="left-to-right" evidence="8">
        <dbReference type="Rhea" id="RHEA:17990"/>
    </physiologicalReaction>
</comment>
<keyword evidence="3 11" id="KW-0808">Transferase</keyword>
<dbReference type="Gene3D" id="1.10.510.10">
    <property type="entry name" value="Transferase(Phosphotransferase) domain 1"/>
    <property type="match status" value="1"/>
</dbReference>
<dbReference type="InterPro" id="IPR000719">
    <property type="entry name" value="Prot_kinase_dom"/>
</dbReference>
<dbReference type="PANTHER" id="PTHR48016:SF32">
    <property type="entry name" value="MITOGEN-ACTIVATED PROTEIN KINASE KINASE KINASE 4"/>
    <property type="match status" value="1"/>
</dbReference>
<comment type="function">
    <text evidence="9">Kinase involved in a signal transduction pathway that is activated by changes in the osmolarity of the extracellular environment. Activates the PBS2 MAP kinase kinase by phosphorylation.</text>
</comment>
<keyword evidence="2 11" id="KW-0723">Serine/threonine-protein kinase</keyword>
<dbReference type="GO" id="GO:0004707">
    <property type="term" value="F:MAP kinase activity"/>
    <property type="evidence" value="ECO:0007669"/>
    <property type="project" value="UniProtKB-EC"/>
</dbReference>
<keyword evidence="16" id="KW-1185">Reference proteome</keyword>
<dbReference type="eggNOG" id="KOG4645">
    <property type="taxonomic scope" value="Eukaryota"/>
</dbReference>